<dbReference type="KEGG" id="cant:NCTC13489_02291"/>
<keyword evidence="4" id="KW-1185">Reference proteome</keyword>
<protein>
    <recommendedName>
        <fullName evidence="6">Molybdenum ABC transporter permease</fullName>
    </recommendedName>
</protein>
<name>A0A3S4W5G7_9FLAO</name>
<organism evidence="3 5">
    <name type="scientific">Kaistella antarctica</name>
    <dbReference type="NCBI Taxonomy" id="266748"/>
    <lineage>
        <taxon>Bacteria</taxon>
        <taxon>Pseudomonadati</taxon>
        <taxon>Bacteroidota</taxon>
        <taxon>Flavobacteriia</taxon>
        <taxon>Flavobacteriales</taxon>
        <taxon>Weeksellaceae</taxon>
        <taxon>Chryseobacterium group</taxon>
        <taxon>Kaistella</taxon>
    </lineage>
</organism>
<keyword evidence="1" id="KW-0472">Membrane</keyword>
<dbReference type="EMBL" id="LR134441">
    <property type="protein sequence ID" value="VEI00739.1"/>
    <property type="molecule type" value="Genomic_DNA"/>
</dbReference>
<keyword evidence="1" id="KW-1133">Transmembrane helix</keyword>
<proteinExistence type="predicted"/>
<evidence type="ECO:0000256" key="1">
    <source>
        <dbReference type="SAM" id="Phobius"/>
    </source>
</evidence>
<dbReference type="AlphaFoldDB" id="A0A3S4W5G7"/>
<evidence type="ECO:0000313" key="3">
    <source>
        <dbReference type="EMBL" id="VEI00739.1"/>
    </source>
</evidence>
<evidence type="ECO:0008006" key="6">
    <source>
        <dbReference type="Google" id="ProtNLM"/>
    </source>
</evidence>
<feature type="transmembrane region" description="Helical" evidence="1">
    <location>
        <begin position="6"/>
        <end position="23"/>
    </location>
</feature>
<evidence type="ECO:0000313" key="5">
    <source>
        <dbReference type="Proteomes" id="UP000270036"/>
    </source>
</evidence>
<evidence type="ECO:0000313" key="4">
    <source>
        <dbReference type="Proteomes" id="UP000028349"/>
    </source>
</evidence>
<reference evidence="2 4" key="1">
    <citation type="submission" date="2014-07" db="EMBL/GenBank/DDBJ databases">
        <authorList>
            <person name="Pisani N.G."/>
            <person name="Newman J.D."/>
        </authorList>
    </citation>
    <scope>NUCLEOTIDE SEQUENCE [LARGE SCALE GENOMIC DNA]</scope>
    <source>
        <strain evidence="2 4">LMG 24720</strain>
    </source>
</reference>
<dbReference type="Proteomes" id="UP000028349">
    <property type="component" value="Unassembled WGS sequence"/>
</dbReference>
<keyword evidence="1" id="KW-0812">Transmembrane</keyword>
<reference evidence="3 5" key="2">
    <citation type="submission" date="2018-12" db="EMBL/GenBank/DDBJ databases">
        <authorList>
            <consortium name="Pathogen Informatics"/>
        </authorList>
    </citation>
    <scope>NUCLEOTIDE SEQUENCE [LARGE SCALE GENOMIC DNA]</scope>
    <source>
        <strain evidence="3 5">NCTC13489</strain>
    </source>
</reference>
<dbReference type="Proteomes" id="UP000270036">
    <property type="component" value="Chromosome"/>
</dbReference>
<feature type="transmembrane region" description="Helical" evidence="1">
    <location>
        <begin position="44"/>
        <end position="63"/>
    </location>
</feature>
<dbReference type="STRING" id="266748.HY04_06395"/>
<evidence type="ECO:0000313" key="2">
    <source>
        <dbReference type="EMBL" id="KEY18147.1"/>
    </source>
</evidence>
<sequence>MDFLYAGVLLFFGIYLLLFLRIKRNSLKETSKFRIPSPDDLGELFQMYLILTILVGFIIYFIFR</sequence>
<gene>
    <name evidence="2" type="ORF">HY04_06395</name>
    <name evidence="3" type="ORF">NCTC13489_02291</name>
</gene>
<accession>A0A3S4W5G7</accession>
<dbReference type="EMBL" id="JPEP01000002">
    <property type="protein sequence ID" value="KEY18147.1"/>
    <property type="molecule type" value="Genomic_DNA"/>
</dbReference>